<dbReference type="EMBL" id="FOGF01000021">
    <property type="protein sequence ID" value="SER14605.1"/>
    <property type="molecule type" value="Genomic_DNA"/>
</dbReference>
<organism evidence="3 4">
    <name type="scientific">Granulicatella balaenopterae</name>
    <dbReference type="NCBI Taxonomy" id="137733"/>
    <lineage>
        <taxon>Bacteria</taxon>
        <taxon>Bacillati</taxon>
        <taxon>Bacillota</taxon>
        <taxon>Bacilli</taxon>
        <taxon>Lactobacillales</taxon>
        <taxon>Carnobacteriaceae</taxon>
        <taxon>Granulicatella</taxon>
    </lineage>
</organism>
<dbReference type="STRING" id="137733.SAMN05421767_12130"/>
<dbReference type="InterPro" id="IPR024425">
    <property type="entry name" value="LiaF-like_C"/>
</dbReference>
<keyword evidence="4" id="KW-1185">Reference proteome</keyword>
<reference evidence="3 4" key="1">
    <citation type="submission" date="2016-10" db="EMBL/GenBank/DDBJ databases">
        <authorList>
            <person name="de Groot N.N."/>
        </authorList>
    </citation>
    <scope>NUCLEOTIDE SEQUENCE [LARGE SCALE GENOMIC DNA]</scope>
    <source>
        <strain evidence="3 4">DSM 15827</strain>
    </source>
</reference>
<dbReference type="GO" id="GO:0016020">
    <property type="term" value="C:membrane"/>
    <property type="evidence" value="ECO:0007669"/>
    <property type="project" value="InterPro"/>
</dbReference>
<dbReference type="PIRSF" id="PIRSF031509">
    <property type="entry name" value="Cell_wall_LiaF/YvqF"/>
    <property type="match status" value="1"/>
</dbReference>
<gene>
    <name evidence="3" type="ORF">SAMN05421767_12130</name>
</gene>
<keyword evidence="1" id="KW-0472">Membrane</keyword>
<dbReference type="Proteomes" id="UP000198556">
    <property type="component" value="Unassembled WGS sequence"/>
</dbReference>
<feature type="domain" description="Cell wall-active antibiotics response LiaF-like C-terminal" evidence="2">
    <location>
        <begin position="132"/>
        <end position="244"/>
    </location>
</feature>
<keyword evidence="1" id="KW-0812">Transmembrane</keyword>
<evidence type="ECO:0000259" key="2">
    <source>
        <dbReference type="Pfam" id="PF09922"/>
    </source>
</evidence>
<evidence type="ECO:0000313" key="4">
    <source>
        <dbReference type="Proteomes" id="UP000198556"/>
    </source>
</evidence>
<dbReference type="AlphaFoldDB" id="A0A1H9LTT5"/>
<dbReference type="NCBIfam" id="NF040535">
    <property type="entry name" value="LiaF_C_term"/>
    <property type="match status" value="1"/>
</dbReference>
<accession>A0A1H9LTT5</accession>
<dbReference type="RefSeq" id="WP_177159557.1">
    <property type="nucleotide sequence ID" value="NZ_FOGF01000021.1"/>
</dbReference>
<dbReference type="InterPro" id="IPR016975">
    <property type="entry name" value="Cell_wall_LiaF"/>
</dbReference>
<dbReference type="Pfam" id="PF09922">
    <property type="entry name" value="LiaF-like_C"/>
    <property type="match status" value="1"/>
</dbReference>
<keyword evidence="1" id="KW-1133">Transmembrane helix</keyword>
<dbReference type="InterPro" id="IPR047793">
    <property type="entry name" value="LiaF_C"/>
</dbReference>
<feature type="transmembrane region" description="Helical" evidence="1">
    <location>
        <begin position="57"/>
        <end position="90"/>
    </location>
</feature>
<name>A0A1H9LTT5_9LACT</name>
<proteinExistence type="predicted"/>
<sequence length="247" mass="28070">MQKVFLKSTLFIIIIACLFGFYELISEPLSFGLLFLGIFILILGSRMSYQQSMVRLLIMMVGVALIFMTGFSTSGFWVALILLIFIMIFYGKELLGASQKHLFHHQTINKKEYRAIKTIEPSHQLRRYKQNWLGSNLEGNDIYEWDDINIISLAGDTIIDLGNTILPNDENIIVIRKGFGSTRIIVPVGVDVFLHHSSISGTVIFNNEKINLQNESITVQSEGYHNGKKKVKIYTSTLFGEIEVIEL</sequence>
<evidence type="ECO:0000313" key="3">
    <source>
        <dbReference type="EMBL" id="SER14605.1"/>
    </source>
</evidence>
<protein>
    <submittedName>
        <fullName evidence="3">Predicted membrane protein</fullName>
    </submittedName>
</protein>
<evidence type="ECO:0000256" key="1">
    <source>
        <dbReference type="SAM" id="Phobius"/>
    </source>
</evidence>
<feature type="transmembrane region" description="Helical" evidence="1">
    <location>
        <begin position="5"/>
        <end position="22"/>
    </location>
</feature>